<organism evidence="2 3">
    <name type="scientific">Aphanomyces astaci</name>
    <name type="common">Crayfish plague agent</name>
    <dbReference type="NCBI Taxonomy" id="112090"/>
    <lineage>
        <taxon>Eukaryota</taxon>
        <taxon>Sar</taxon>
        <taxon>Stramenopiles</taxon>
        <taxon>Oomycota</taxon>
        <taxon>Saprolegniomycetes</taxon>
        <taxon>Saprolegniales</taxon>
        <taxon>Verrucalvaceae</taxon>
        <taxon>Aphanomyces</taxon>
    </lineage>
</organism>
<evidence type="ECO:0008006" key="4">
    <source>
        <dbReference type="Google" id="ProtNLM"/>
    </source>
</evidence>
<dbReference type="AlphaFoldDB" id="A0A397AZS2"/>
<proteinExistence type="predicted"/>
<evidence type="ECO:0000313" key="3">
    <source>
        <dbReference type="Proteomes" id="UP000265427"/>
    </source>
</evidence>
<accession>A0A397AZS2</accession>
<dbReference type="EMBL" id="QUSZ01005172">
    <property type="protein sequence ID" value="RHY10951.1"/>
    <property type="molecule type" value="Genomic_DNA"/>
</dbReference>
<protein>
    <recommendedName>
        <fullName evidence="4">Pentacotripeptide-repeat region of PRORP domain-containing protein</fullName>
    </recommendedName>
</protein>
<evidence type="ECO:0000313" key="2">
    <source>
        <dbReference type="EMBL" id="RHY10951.1"/>
    </source>
</evidence>
<sequence>MLVQRLAAGGRRHFASTTAAAATAASTAPSAAQLSPEIRALLESFRTNPSDATATLLQQPTTDLPVPVALEHVVAQLFRGKHTKEALDVLQLSLDRSIGIDYSIAIRKSGALDRQDSNAVLSWLHANAASIETDQHVSMIRVCLRLKHFSSAVRLFELIRTRQFNGRVLSKDVMYLLAAVESVPNGRLRHELQTKLLRFHSHPSNISAPELVTDMCQRQPDAASQCVQWAIGVIYWRSPEDWPGRLALIEAILASALAHGVALENPMRFSMAFAKCRDHDLDPERLVHLFLAMAGQNLVDPNESSCMAAIHACQNANNFALALTLFHLLKRSQPMNSRLFNTGLYSAAKSGNEAAVASLALEMVAANVTPDKRSLAVVQSLAASPTSMGFLIKDPQLVDYFGISSTSMASANGSSPRKQRQSVPPQSQPSEAKATPKTSRAPTPKPSGDSSCAIM</sequence>
<gene>
    <name evidence="2" type="ORF">DYB36_003236</name>
</gene>
<dbReference type="Gene3D" id="1.25.40.10">
    <property type="entry name" value="Tetratricopeptide repeat domain"/>
    <property type="match status" value="1"/>
</dbReference>
<name>A0A397AZS2_APHAT</name>
<evidence type="ECO:0000256" key="1">
    <source>
        <dbReference type="SAM" id="MobiDB-lite"/>
    </source>
</evidence>
<feature type="compositionally biased region" description="Low complexity" evidence="1">
    <location>
        <begin position="409"/>
        <end position="430"/>
    </location>
</feature>
<comment type="caution">
    <text evidence="2">The sequence shown here is derived from an EMBL/GenBank/DDBJ whole genome shotgun (WGS) entry which is preliminary data.</text>
</comment>
<dbReference type="VEuPathDB" id="FungiDB:H257_13886"/>
<dbReference type="InterPro" id="IPR011990">
    <property type="entry name" value="TPR-like_helical_dom_sf"/>
</dbReference>
<dbReference type="Proteomes" id="UP000265427">
    <property type="component" value="Unassembled WGS sequence"/>
</dbReference>
<reference evidence="2 3" key="1">
    <citation type="submission" date="2018-08" db="EMBL/GenBank/DDBJ databases">
        <title>Aphanomyces genome sequencing and annotation.</title>
        <authorList>
            <person name="Minardi D."/>
            <person name="Oidtmann B."/>
            <person name="Van Der Giezen M."/>
            <person name="Studholme D.J."/>
        </authorList>
    </citation>
    <scope>NUCLEOTIDE SEQUENCE [LARGE SCALE GENOMIC DNA]</scope>
    <source>
        <strain evidence="2 3">Kv</strain>
    </source>
</reference>
<feature type="region of interest" description="Disordered" evidence="1">
    <location>
        <begin position="409"/>
        <end position="455"/>
    </location>
</feature>